<feature type="compositionally biased region" description="Low complexity" evidence="7">
    <location>
        <begin position="37"/>
        <end position="54"/>
    </location>
</feature>
<dbReference type="GO" id="GO:0005634">
    <property type="term" value="C:nucleus"/>
    <property type="evidence" value="ECO:0007669"/>
    <property type="project" value="UniProtKB-SubCell"/>
</dbReference>
<dbReference type="GO" id="GO:0000977">
    <property type="term" value="F:RNA polymerase II transcription regulatory region sequence-specific DNA binding"/>
    <property type="evidence" value="ECO:0007669"/>
    <property type="project" value="TreeGrafter"/>
</dbReference>
<evidence type="ECO:0000256" key="6">
    <source>
        <dbReference type="ARBA" id="ARBA00023242"/>
    </source>
</evidence>
<evidence type="ECO:0000256" key="1">
    <source>
        <dbReference type="ARBA" id="ARBA00004123"/>
    </source>
</evidence>
<organism evidence="9 10">
    <name type="scientific">Diploscapter pachys</name>
    <dbReference type="NCBI Taxonomy" id="2018661"/>
    <lineage>
        <taxon>Eukaryota</taxon>
        <taxon>Metazoa</taxon>
        <taxon>Ecdysozoa</taxon>
        <taxon>Nematoda</taxon>
        <taxon>Chromadorea</taxon>
        <taxon>Rhabditida</taxon>
        <taxon>Rhabditina</taxon>
        <taxon>Rhabditomorpha</taxon>
        <taxon>Rhabditoidea</taxon>
        <taxon>Rhabditidae</taxon>
        <taxon>Diploscapter</taxon>
    </lineage>
</organism>
<dbReference type="SMART" id="SM00338">
    <property type="entry name" value="BRLZ"/>
    <property type="match status" value="1"/>
</dbReference>
<dbReference type="EMBL" id="LIAE01007798">
    <property type="protein sequence ID" value="PAV76908.1"/>
    <property type="molecule type" value="Genomic_DNA"/>
</dbReference>
<dbReference type="CDD" id="cd14692">
    <property type="entry name" value="bZIP_ATF4"/>
    <property type="match status" value="1"/>
</dbReference>
<feature type="region of interest" description="Disordered" evidence="7">
    <location>
        <begin position="23"/>
        <end position="54"/>
    </location>
</feature>
<comment type="subcellular location">
    <subcellularLocation>
        <location evidence="1">Nucleus</location>
    </subcellularLocation>
</comment>
<dbReference type="STRING" id="2018661.A0A2A2KSL0"/>
<dbReference type="SUPFAM" id="SSF57959">
    <property type="entry name" value="Leucine zipper domain"/>
    <property type="match status" value="1"/>
</dbReference>
<dbReference type="GO" id="GO:0001228">
    <property type="term" value="F:DNA-binding transcription activator activity, RNA polymerase II-specific"/>
    <property type="evidence" value="ECO:0007669"/>
    <property type="project" value="TreeGrafter"/>
</dbReference>
<dbReference type="Pfam" id="PF07716">
    <property type="entry name" value="bZIP_2"/>
    <property type="match status" value="1"/>
</dbReference>
<evidence type="ECO:0000256" key="5">
    <source>
        <dbReference type="ARBA" id="ARBA00023163"/>
    </source>
</evidence>
<feature type="region of interest" description="Disordered" evidence="7">
    <location>
        <begin position="205"/>
        <end position="261"/>
    </location>
</feature>
<dbReference type="AlphaFoldDB" id="A0A2A2KSL0"/>
<keyword evidence="6" id="KW-0539">Nucleus</keyword>
<keyword evidence="3" id="KW-0805">Transcription regulation</keyword>
<dbReference type="PANTHER" id="PTHR13044">
    <property type="entry name" value="ACTIVATING TRANSCRIPTION FACTOR ATF 4/5"/>
    <property type="match status" value="1"/>
</dbReference>
<dbReference type="PROSITE" id="PS50217">
    <property type="entry name" value="BZIP"/>
    <property type="match status" value="1"/>
</dbReference>
<proteinExistence type="inferred from homology"/>
<protein>
    <recommendedName>
        <fullName evidence="8">BZIP domain-containing protein</fullName>
    </recommendedName>
</protein>
<keyword evidence="5" id="KW-0804">Transcription</keyword>
<accession>A0A2A2KSL0</accession>
<comment type="caution">
    <text evidence="9">The sequence shown here is derived from an EMBL/GenBank/DDBJ whole genome shotgun (WGS) entry which is preliminary data.</text>
</comment>
<gene>
    <name evidence="9" type="ORF">WR25_23664</name>
</gene>
<dbReference type="Gene3D" id="1.20.5.170">
    <property type="match status" value="1"/>
</dbReference>
<reference evidence="9 10" key="1">
    <citation type="journal article" date="2017" name="Curr. Biol.">
        <title>Genome architecture and evolution of a unichromosomal asexual nematode.</title>
        <authorList>
            <person name="Fradin H."/>
            <person name="Zegar C."/>
            <person name="Gutwein M."/>
            <person name="Lucas J."/>
            <person name="Kovtun M."/>
            <person name="Corcoran D."/>
            <person name="Baugh L.R."/>
            <person name="Kiontke K."/>
            <person name="Gunsalus K."/>
            <person name="Fitch D.H."/>
            <person name="Piano F."/>
        </authorList>
    </citation>
    <scope>NUCLEOTIDE SEQUENCE [LARGE SCALE GENOMIC DNA]</scope>
    <source>
        <strain evidence="9">PF1309</strain>
    </source>
</reference>
<evidence type="ECO:0000313" key="10">
    <source>
        <dbReference type="Proteomes" id="UP000218231"/>
    </source>
</evidence>
<keyword evidence="10" id="KW-1185">Reference proteome</keyword>
<evidence type="ECO:0000256" key="4">
    <source>
        <dbReference type="ARBA" id="ARBA00023125"/>
    </source>
</evidence>
<feature type="domain" description="BZIP" evidence="8">
    <location>
        <begin position="232"/>
        <end position="288"/>
    </location>
</feature>
<comment type="similarity">
    <text evidence="2">Belongs to the bZIP family.</text>
</comment>
<keyword evidence="4" id="KW-0238">DNA-binding</keyword>
<dbReference type="Proteomes" id="UP000218231">
    <property type="component" value="Unassembled WGS sequence"/>
</dbReference>
<dbReference type="PROSITE" id="PS00036">
    <property type="entry name" value="BZIP_BASIC"/>
    <property type="match status" value="1"/>
</dbReference>
<name>A0A2A2KSL0_9BILA</name>
<dbReference type="PANTHER" id="PTHR13044:SF14">
    <property type="entry name" value="CRYPTOCEPHAL, ISOFORM A"/>
    <property type="match status" value="1"/>
</dbReference>
<evidence type="ECO:0000313" key="9">
    <source>
        <dbReference type="EMBL" id="PAV76908.1"/>
    </source>
</evidence>
<evidence type="ECO:0000256" key="7">
    <source>
        <dbReference type="SAM" id="MobiDB-lite"/>
    </source>
</evidence>
<feature type="compositionally biased region" description="Basic and acidic residues" evidence="7">
    <location>
        <begin position="251"/>
        <end position="261"/>
    </location>
</feature>
<feature type="compositionally biased region" description="Low complexity" evidence="7">
    <location>
        <begin position="207"/>
        <end position="222"/>
    </location>
</feature>
<evidence type="ECO:0000256" key="3">
    <source>
        <dbReference type="ARBA" id="ARBA00023015"/>
    </source>
</evidence>
<evidence type="ECO:0000259" key="8">
    <source>
        <dbReference type="PROSITE" id="PS50217"/>
    </source>
</evidence>
<sequence>MTSPFDADDLFRRSFLSSLISFRKKKRDPPTSRAEDTSSLASESSSSRPSIVPPVVVTSEVPTATAISNERTQFDIYREIVRDAERLESNVVTPLLSPSVSPSPYSEMGDNLAPPTSNLGQIYQNLQGINPDFPLSELLAPPPYSPALSSMFYPSMSVVDYQNRNRQNEAPSPMIPIKPELLKNPMAIEDIVRLVVEALQKSNIGNVSVSPSTPTPSSQSPPADENPQVILQRKRKQNNEAAARYRKRQKEAKEKAESELRDLEQQNAKLRQAATEIETQISLLKQRMLME</sequence>
<evidence type="ECO:0000256" key="2">
    <source>
        <dbReference type="ARBA" id="ARBA00007163"/>
    </source>
</evidence>
<dbReference type="InterPro" id="IPR004827">
    <property type="entry name" value="bZIP"/>
</dbReference>
<dbReference type="InterPro" id="IPR046347">
    <property type="entry name" value="bZIP_sf"/>
</dbReference>
<feature type="non-terminal residue" evidence="9">
    <location>
        <position position="291"/>
    </location>
</feature>